<dbReference type="InterPro" id="IPR024973">
    <property type="entry name" value="ESPR"/>
</dbReference>
<evidence type="ECO:0000256" key="8">
    <source>
        <dbReference type="ARBA" id="ARBA00022927"/>
    </source>
</evidence>
<feature type="domain" description="Trimeric autotransporter adhesin YadA-like stalk" evidence="14">
    <location>
        <begin position="2151"/>
        <end position="2189"/>
    </location>
</feature>
<dbReference type="Gene3D" id="1.20.5.170">
    <property type="match status" value="1"/>
</dbReference>
<feature type="domain" description="Trimeric autotransporter adhesin YadA-like head" evidence="13">
    <location>
        <begin position="181"/>
        <end position="205"/>
    </location>
</feature>
<feature type="domain" description="Trimeric autotransporter adhesin YadA-like stalk" evidence="14">
    <location>
        <begin position="704"/>
        <end position="736"/>
    </location>
</feature>
<comment type="similarity">
    <text evidence="3">Belongs to the autotransporter-2 (AT-2) (TC 1.B.40) family.</text>
</comment>
<dbReference type="SUPFAM" id="SSF54523">
    <property type="entry name" value="Pili subunits"/>
    <property type="match status" value="1"/>
</dbReference>
<dbReference type="Pfam" id="PF05662">
    <property type="entry name" value="YadA_stalk"/>
    <property type="match status" value="4"/>
</dbReference>
<evidence type="ECO:0000256" key="11">
    <source>
        <dbReference type="SAM" id="Coils"/>
    </source>
</evidence>
<dbReference type="Pfam" id="PF03895">
    <property type="entry name" value="YadA_anchor"/>
    <property type="match status" value="1"/>
</dbReference>
<comment type="caution">
    <text evidence="16">The sequence shown here is derived from an EMBL/GenBank/DDBJ whole genome shotgun (WGS) entry which is preliminary data.</text>
</comment>
<evidence type="ECO:0000259" key="13">
    <source>
        <dbReference type="Pfam" id="PF05658"/>
    </source>
</evidence>
<accession>E2ZB33</accession>
<keyword evidence="11" id="KW-0175">Coiled coil</keyword>
<dbReference type="Pfam" id="PF13018">
    <property type="entry name" value="ESPR"/>
    <property type="match status" value="1"/>
</dbReference>
<evidence type="ECO:0000256" key="9">
    <source>
        <dbReference type="ARBA" id="ARBA00023136"/>
    </source>
</evidence>
<keyword evidence="17" id="KW-1185">Reference proteome</keyword>
<dbReference type="Gene3D" id="6.10.250.2040">
    <property type="match status" value="3"/>
</dbReference>
<protein>
    <submittedName>
        <fullName evidence="16">Hep/Hag repeat protein</fullName>
    </submittedName>
</protein>
<evidence type="ECO:0000256" key="10">
    <source>
        <dbReference type="ARBA" id="ARBA00023237"/>
    </source>
</evidence>
<feature type="domain" description="Trimeric autotransporter adhesin YadA-like head" evidence="13">
    <location>
        <begin position="320"/>
        <end position="346"/>
    </location>
</feature>
<evidence type="ECO:0000259" key="14">
    <source>
        <dbReference type="Pfam" id="PF05662"/>
    </source>
</evidence>
<dbReference type="CDD" id="cd12820">
    <property type="entry name" value="LbR_YadA-like"/>
    <property type="match status" value="4"/>
</dbReference>
<organism evidence="16 17">
    <name type="scientific">Megasphaera micronuciformis F0359</name>
    <dbReference type="NCBI Taxonomy" id="706434"/>
    <lineage>
        <taxon>Bacteria</taxon>
        <taxon>Bacillati</taxon>
        <taxon>Bacillota</taxon>
        <taxon>Negativicutes</taxon>
        <taxon>Veillonellales</taxon>
        <taxon>Veillonellaceae</taxon>
        <taxon>Megasphaera</taxon>
    </lineage>
</organism>
<dbReference type="InterPro" id="IPR011049">
    <property type="entry name" value="Serralysin-like_metalloprot_C"/>
</dbReference>
<gene>
    <name evidence="16" type="ORF">HMPREF9429_00659</name>
</gene>
<evidence type="ECO:0000313" key="17">
    <source>
        <dbReference type="Proteomes" id="UP000003195"/>
    </source>
</evidence>
<dbReference type="eggNOG" id="COG5295">
    <property type="taxonomic scope" value="Bacteria"/>
</dbReference>
<dbReference type="GO" id="GO:0015031">
    <property type="term" value="P:protein transport"/>
    <property type="evidence" value="ECO:0007669"/>
    <property type="project" value="UniProtKB-KW"/>
</dbReference>
<feature type="domain" description="Trimeric autotransporter adhesin YadA-like head" evidence="13">
    <location>
        <begin position="208"/>
        <end position="234"/>
    </location>
</feature>
<dbReference type="HOGENOM" id="CLU_000434_0_0_9"/>
<dbReference type="STRING" id="706434.HMPREF9429_00659"/>
<feature type="domain" description="Trimeric autotransporter adhesin YadA-like head" evidence="13">
    <location>
        <begin position="583"/>
        <end position="603"/>
    </location>
</feature>
<evidence type="ECO:0000256" key="5">
    <source>
        <dbReference type="ARBA" id="ARBA00022452"/>
    </source>
</evidence>
<dbReference type="Proteomes" id="UP000003195">
    <property type="component" value="Unassembled WGS sequence"/>
</dbReference>
<feature type="domain" description="Trimeric autotransporter adhesin YadA-like stalk" evidence="14">
    <location>
        <begin position="1933"/>
        <end position="1962"/>
    </location>
</feature>
<dbReference type="InterPro" id="IPR045584">
    <property type="entry name" value="Pilin-like"/>
</dbReference>
<dbReference type="EMBL" id="AECS01000018">
    <property type="protein sequence ID" value="EFQ04453.1"/>
    <property type="molecule type" value="Genomic_DNA"/>
</dbReference>
<feature type="domain" description="Trimeric autotransporter adhesin YadA-like C-terminal membrane anchor" evidence="12">
    <location>
        <begin position="2242"/>
        <end position="2299"/>
    </location>
</feature>
<dbReference type="Gene3D" id="2.20.70.140">
    <property type="match status" value="1"/>
</dbReference>
<keyword evidence="10" id="KW-0998">Cell outer membrane</keyword>
<keyword evidence="6" id="KW-0812">Transmembrane</keyword>
<feature type="domain" description="Trimeric autotransporter adhesin YadA-like head" evidence="13">
    <location>
        <begin position="404"/>
        <end position="428"/>
    </location>
</feature>
<dbReference type="InterPro" id="IPR008635">
    <property type="entry name" value="Coiled_stalk_dom"/>
</dbReference>
<feature type="domain" description="ESPR" evidence="15">
    <location>
        <begin position="1"/>
        <end position="43"/>
    </location>
</feature>
<feature type="coiled-coil region" evidence="11">
    <location>
        <begin position="2322"/>
        <end position="2363"/>
    </location>
</feature>
<evidence type="ECO:0000256" key="4">
    <source>
        <dbReference type="ARBA" id="ARBA00022448"/>
    </source>
</evidence>
<dbReference type="Pfam" id="PF05658">
    <property type="entry name" value="YadA_head"/>
    <property type="match status" value="12"/>
</dbReference>
<dbReference type="InterPro" id="IPR005594">
    <property type="entry name" value="YadA_C"/>
</dbReference>
<evidence type="ECO:0000259" key="12">
    <source>
        <dbReference type="Pfam" id="PF03895"/>
    </source>
</evidence>
<feature type="domain" description="Trimeric autotransporter adhesin YadA-like head" evidence="13">
    <location>
        <begin position="366"/>
        <end position="386"/>
    </location>
</feature>
<dbReference type="GO" id="GO:0009986">
    <property type="term" value="C:cell surface"/>
    <property type="evidence" value="ECO:0007669"/>
    <property type="project" value="UniProtKB-SubCell"/>
</dbReference>
<evidence type="ECO:0000256" key="6">
    <source>
        <dbReference type="ARBA" id="ARBA00022692"/>
    </source>
</evidence>
<sequence>MNKVFKIVWSKSKQCYVVVSEYAKSNGGKKKVLATVLAGLMMAGVGMDGVQAAPHQGTVDTSGSKVNISAYGKPQNTGTSDANAVNYIAIGYQNDVTAATPGQDGRTAIGAGNKATRNSALAIGNQNEATGGASTAIGAWAKASGDASVAMGNVAYADKHASIAIGDYVNAEVPSGNKISTGEYATTVGSRSSATTDYATALGAENKATGNMATSVGNHNTASGDGSAALGVNSEATGRWAVAVGNVAKGTAQNATAIGNTVTASGNNSNAIGFRAAASGENSTAMGTSTEATGTGATAVGNAAKAKDQSASAFGDQSEATGTGATAVGNAAKAKDQSASAFGDQSEATGFQSTAIGFKNKGIINDATAVGSQNTASGAQSTAIGFQTNATNTSAIAIGDQVTASGAQSAAIGYRATASEVRSVALGDRGQASGNGAYAMGYDTRATAKGAYAIGFSAHATAETAYAIGGAAEASASNSMAIGRKANTKAQDATSTYSYSGTGGAVGASGYNTETSTIHSGDGTNTATDTYNAGDTLAIGTNATVSEQSNETVAIGKDSSAGKNTHYSTVIGQGAQARQGASDSTVIGHGAYTEARESVAIGRTANVSGTDSVRSTAMGWGARVSNAYDATAIGTGAQTTVRGGVAIGSGADSSRATTDPKSDAYDAAYANGAVIHNRKYNPTVFAASATQGAVSVGNDIEKRQIINVAGGSDDYDAVNVAQLKNVGVIVKGNTGKSDFLVHDGSLKVEGTGRISTVAADDGTKDSKITLKFNDSDLANTSLTNITNDGKKTITGLGTIVKAGDNVTVTSTSDATTGQKTYTVSTTSPVVYTDKDGNKVYLHDDGKFYTSATGGTEVNNSNVIASFKDPSGATTGGTMIVNNVGSAISNHTTPGVTSPTYLDKLDAAAGDTKTQNAAVNVTDLKNTADGLTEKGLKFDANSGGVKTNKLGSTVKVQGEGAKADTEYSGKNVKTIINQDSVGNTTIDVKLDKNLETDTITATGKDGKDGKIGINGADGQTTTITVTRDGKPGVDGAPGTTTTRVVYEKPDGSKEEVATLNDGMKYAGDDAQGTDKTKVVNKKLNETLDIIGGADATNLTDGNIGVNNDGNGKLKVQLSKNLKDIDTIKNGGTTITLNTTPGGASNTPAVVINGGNLSMGGNKITNVSPGEISSTSTEAVNGSQLYKLKAEERHIRPTNVPTGSTETTQTTGTDAVYKYDASTKKVTLVYNDGNGTAVSDTKAVIDFSDLSTGGSGTNTIVESTDGTVKVTDNGTSPDHKYDLAVNSQKVVNNAQLPVTYTKADGTKVYLHNDGNFYDDKAEGQGNLVAKSDVIASMNDGNNSTTAPMRLNNVASSISNQTGATFLDKLDAANTNNPNSAVNVSDLKNTADGLTDKGLKFDANSGGVKTNKLGSTVKVQGAGTKADTNYDGSNIKTFIDQDASGNTTIDVKLDKDLKTETITVTGKNGKDGTIGINGKDGVDGINGTSRVDIHVEKGQPGVNGAPGTTTTRVVYEDHTGKHEVATLDDGLRFTGNNTSTENKHKLNSLVKVKGEGVTEAEANAFDSAAGNIAVVADGTDTLTIKLNKTVKGLNTVETKTIQLGDPVGNHTTINYAGDRITYTTPDTTPGATPGSTVTHKVANLEDELHIKPGTYTPNTAGKVTLTYVDGNGNDVAGKTAVVDLSSFTPASGMSKWVAKSSAGEGTHSGDTTQDITDSKAVEFQAGKNVTITQTNDSAGNTVIKYGLSDEIEVGKPGTPGKDGKVGVKGADGSAVVINGKDGSIGLNGTNGRDGITIQGKDGAKGLDGTNTTRIVYHDETNNKDHQVATLDDGMKFAGDDGQTDSSKVISKKLNTVVDIVGGADKTKLTDNNIGVNNVNGKLKVQLSKDLDLTAGGSVKMGDTTVNNGGITIKAPTGGTTTDVHLGSDGLNNGGNKITNVAKGTADTDAVNVSQLKDAKSELKAAERHIKPGTYTVDSNGKVTMTYVDGNGDDVADEKAVIEGIAKNDLSNITNDGKNVITNLIDMENGNNTTVSSRKDTTGKKIFKVDVDLSATNRKVDTAATGTGSVASGSAAGAAVVNKGTQFVAGDNMVVKRETMSGNDTDQKITYALNPNLQNIKSISSGTTTSNAPRIDFGSNTVTINNGNLSLGGNKITNLAPGTSSTDAVNLSQLEGARTKVTSNDGSVTVTRNENTTTKEITYDLHVAGGNGTPDPTIYNRLNNLGDEIQTVGALGAALGALKPIQYDPLEPTQIMAGYGNYRGTSALALGVAHYRNESLMMHAGMSWAGGSSHMMANAGVTWKLGHRDPETAIADRYRRGPISSAYALQQEMAAVKEENQGLKGEVADLKSENAEMKKNIAMLMAKLGM</sequence>
<feature type="domain" description="Trimeric autotransporter adhesin YadA-like head" evidence="13">
    <location>
        <begin position="129"/>
        <end position="153"/>
    </location>
</feature>
<evidence type="ECO:0000256" key="2">
    <source>
        <dbReference type="ARBA" id="ARBA00004442"/>
    </source>
</evidence>
<dbReference type="PANTHER" id="PTHR24637">
    <property type="entry name" value="COLLAGEN"/>
    <property type="match status" value="1"/>
</dbReference>
<feature type="domain" description="Trimeric autotransporter adhesin YadA-like head" evidence="13">
    <location>
        <begin position="264"/>
        <end position="289"/>
    </location>
</feature>
<evidence type="ECO:0000256" key="7">
    <source>
        <dbReference type="ARBA" id="ARBA00022729"/>
    </source>
</evidence>
<keyword evidence="4" id="KW-0813">Transport</keyword>
<dbReference type="InterPro" id="IPR008640">
    <property type="entry name" value="Adhesin_Head_dom"/>
</dbReference>
<dbReference type="GO" id="GO:0009279">
    <property type="term" value="C:cell outer membrane"/>
    <property type="evidence" value="ECO:0007669"/>
    <property type="project" value="UniProtKB-SubCell"/>
</dbReference>
<dbReference type="Gene3D" id="2.150.10.10">
    <property type="entry name" value="Serralysin-like metalloprotease, C-terminal"/>
    <property type="match status" value="7"/>
</dbReference>
<dbReference type="Gene3D" id="3.30.1300.30">
    <property type="entry name" value="GSPII I/J protein-like"/>
    <property type="match status" value="1"/>
</dbReference>
<proteinExistence type="inferred from homology"/>
<keyword evidence="9" id="KW-0472">Membrane</keyword>
<dbReference type="OrthoDB" id="1632202at2"/>
<feature type="domain" description="Trimeric autotransporter adhesin YadA-like stalk" evidence="14">
    <location>
        <begin position="1161"/>
        <end position="1187"/>
    </location>
</feature>
<feature type="domain" description="Trimeric autotransporter adhesin YadA-like head" evidence="13">
    <location>
        <begin position="292"/>
        <end position="318"/>
    </location>
</feature>
<dbReference type="RefSeq" id="WP_006941557.1">
    <property type="nucleotide sequence ID" value="NZ_GL538191.1"/>
</dbReference>
<evidence type="ECO:0000256" key="1">
    <source>
        <dbReference type="ARBA" id="ARBA00004241"/>
    </source>
</evidence>
<keyword evidence="5" id="KW-1134">Transmembrane beta strand</keyword>
<dbReference type="SUPFAM" id="SSF101967">
    <property type="entry name" value="Adhesin YadA, collagen-binding domain"/>
    <property type="match status" value="6"/>
</dbReference>
<keyword evidence="8" id="KW-0653">Protein transport</keyword>
<feature type="domain" description="Trimeric autotransporter adhesin YadA-like head" evidence="13">
    <location>
        <begin position="627"/>
        <end position="651"/>
    </location>
</feature>
<evidence type="ECO:0000313" key="16">
    <source>
        <dbReference type="EMBL" id="EFQ04453.1"/>
    </source>
</evidence>
<evidence type="ECO:0000259" key="15">
    <source>
        <dbReference type="Pfam" id="PF13018"/>
    </source>
</evidence>
<name>E2ZB33_9FIRM</name>
<reference evidence="16 17" key="1">
    <citation type="submission" date="2010-08" db="EMBL/GenBank/DDBJ databases">
        <authorList>
            <person name="Weinstock G."/>
            <person name="Sodergren E."/>
            <person name="Clifton S."/>
            <person name="Fulton L."/>
            <person name="Fulton B."/>
            <person name="Courtney L."/>
            <person name="Fronick C."/>
            <person name="Harrison M."/>
            <person name="Strong C."/>
            <person name="Farmer C."/>
            <person name="Delahaunty K."/>
            <person name="Markovic C."/>
            <person name="Hall O."/>
            <person name="Minx P."/>
            <person name="Tomlinson C."/>
            <person name="Mitreva M."/>
            <person name="Hou S."/>
            <person name="Chen J."/>
            <person name="Wollam A."/>
            <person name="Pepin K.H."/>
            <person name="Johnson M."/>
            <person name="Bhonagiri V."/>
            <person name="Zhang X."/>
            <person name="Suruliraj S."/>
            <person name="Warren W."/>
            <person name="Chinwalla A."/>
            <person name="Mardis E.R."/>
            <person name="Wilson R.K."/>
        </authorList>
    </citation>
    <scope>NUCLEOTIDE SEQUENCE [LARGE SCALE GENOMIC DNA]</scope>
    <source>
        <strain evidence="16 17">F0359</strain>
    </source>
</reference>
<feature type="domain" description="Trimeric autotransporter adhesin YadA-like head" evidence="13">
    <location>
        <begin position="460"/>
        <end position="486"/>
    </location>
</feature>
<feature type="domain" description="Trimeric autotransporter adhesin YadA-like head" evidence="13">
    <location>
        <begin position="432"/>
        <end position="458"/>
    </location>
</feature>
<keyword evidence="7" id="KW-0732">Signal</keyword>
<comment type="subcellular location">
    <subcellularLocation>
        <location evidence="2">Cell outer membrane</location>
    </subcellularLocation>
    <subcellularLocation>
        <location evidence="1">Cell surface</location>
    </subcellularLocation>
</comment>
<evidence type="ECO:0000256" key="3">
    <source>
        <dbReference type="ARBA" id="ARBA00005848"/>
    </source>
</evidence>